<dbReference type="InterPro" id="IPR015927">
    <property type="entry name" value="Peptidase_S24_S26A/B/C"/>
</dbReference>
<proteinExistence type="predicted"/>
<dbReference type="Pfam" id="PF07022">
    <property type="entry name" value="Phage_CI_repr"/>
    <property type="match status" value="1"/>
</dbReference>
<feature type="region of interest" description="Disordered" evidence="4">
    <location>
        <begin position="1"/>
        <end position="28"/>
    </location>
</feature>
<dbReference type="InterPro" id="IPR039418">
    <property type="entry name" value="LexA-like"/>
</dbReference>
<keyword evidence="8" id="KW-1185">Reference proteome</keyword>
<keyword evidence="1" id="KW-0805">Transcription regulation</keyword>
<evidence type="ECO:0000256" key="2">
    <source>
        <dbReference type="ARBA" id="ARBA00023125"/>
    </source>
</evidence>
<evidence type="ECO:0000259" key="6">
    <source>
        <dbReference type="Pfam" id="PF07022"/>
    </source>
</evidence>
<dbReference type="GO" id="GO:0045892">
    <property type="term" value="P:negative regulation of DNA-templated transcription"/>
    <property type="evidence" value="ECO:0007669"/>
    <property type="project" value="InterPro"/>
</dbReference>
<evidence type="ECO:0000256" key="1">
    <source>
        <dbReference type="ARBA" id="ARBA00023015"/>
    </source>
</evidence>
<evidence type="ECO:0000256" key="4">
    <source>
        <dbReference type="SAM" id="MobiDB-lite"/>
    </source>
</evidence>
<keyword evidence="3" id="KW-0804">Transcription</keyword>
<feature type="domain" description="Peptidase S24/S26A/S26B/S26C" evidence="5">
    <location>
        <begin position="145"/>
        <end position="263"/>
    </location>
</feature>
<organism evidence="7 8">
    <name type="scientific">Desulfonatronum thiosulfatophilum</name>
    <dbReference type="NCBI Taxonomy" id="617002"/>
    <lineage>
        <taxon>Bacteria</taxon>
        <taxon>Pseudomonadati</taxon>
        <taxon>Thermodesulfobacteriota</taxon>
        <taxon>Desulfovibrionia</taxon>
        <taxon>Desulfovibrionales</taxon>
        <taxon>Desulfonatronaceae</taxon>
        <taxon>Desulfonatronum</taxon>
    </lineage>
</organism>
<evidence type="ECO:0000313" key="7">
    <source>
        <dbReference type="EMBL" id="SDB03360.1"/>
    </source>
</evidence>
<evidence type="ECO:0000256" key="3">
    <source>
        <dbReference type="ARBA" id="ARBA00023163"/>
    </source>
</evidence>
<name>A0A1G6A4Y4_9BACT</name>
<dbReference type="SUPFAM" id="SSF51306">
    <property type="entry name" value="LexA/Signal peptidase"/>
    <property type="match status" value="1"/>
</dbReference>
<dbReference type="Gene3D" id="2.10.109.10">
    <property type="entry name" value="Umud Fragment, subunit A"/>
    <property type="match status" value="1"/>
</dbReference>
<dbReference type="EMBL" id="FMXO01000001">
    <property type="protein sequence ID" value="SDB03360.1"/>
    <property type="molecule type" value="Genomic_DNA"/>
</dbReference>
<gene>
    <name evidence="7" type="ORF">SAMN05660653_00147</name>
</gene>
<dbReference type="Pfam" id="PF00717">
    <property type="entry name" value="Peptidase_S24"/>
    <property type="match status" value="1"/>
</dbReference>
<dbReference type="InterPro" id="IPR010744">
    <property type="entry name" value="Phage_CI_N"/>
</dbReference>
<sequence length="270" mass="30102">MIKQNNKTPPPASPLALEKEVSGEKRPHHKKFEQILERLFYAVDAANDSELARALDKTPQAIGAARDRDNVPSKWITTISERWGYSADWLLHGTGPMMREGQDIPVTRLAVETKGLKCEEPLQTYGRGVRLGSVDLVHIPKVKARLCAGSGSMETSDDIDGYYAFRSDWIHRKGQPGRMVLMDVTGDSMEPELRDGDTVLIDQSKTEILPGKVYAVGIEDAVMIKAVDVEPGQIILRSFNRDYREIAVKPGQMNGVRIVGRVVWSCREFG</sequence>
<dbReference type="Proteomes" id="UP000198771">
    <property type="component" value="Unassembled WGS sequence"/>
</dbReference>
<reference evidence="7 8" key="1">
    <citation type="submission" date="2016-10" db="EMBL/GenBank/DDBJ databases">
        <authorList>
            <person name="de Groot N.N."/>
        </authorList>
    </citation>
    <scope>NUCLEOTIDE SEQUENCE [LARGE SCALE GENOMIC DNA]</scope>
    <source>
        <strain evidence="7 8">ASO4-2</strain>
    </source>
</reference>
<protein>
    <submittedName>
        <fullName evidence="7">Phage repressor protein C, contains Cro/C1-type HTH and peptisase s24 domains</fullName>
    </submittedName>
</protein>
<dbReference type="STRING" id="617002.SAMN05660653_00147"/>
<keyword evidence="2" id="KW-0238">DNA-binding</keyword>
<accession>A0A1G6A4Y4</accession>
<feature type="domain" description="Bacteriophage CI repressor N-terminal" evidence="6">
    <location>
        <begin position="35"/>
        <end position="97"/>
    </location>
</feature>
<dbReference type="PANTHER" id="PTHR40661">
    <property type="match status" value="1"/>
</dbReference>
<dbReference type="Gene3D" id="1.10.260.40">
    <property type="entry name" value="lambda repressor-like DNA-binding domains"/>
    <property type="match status" value="1"/>
</dbReference>
<dbReference type="InterPro" id="IPR010982">
    <property type="entry name" value="Lambda_DNA-bd_dom_sf"/>
</dbReference>
<dbReference type="InterPro" id="IPR036286">
    <property type="entry name" value="LexA/Signal_pep-like_sf"/>
</dbReference>
<dbReference type="AlphaFoldDB" id="A0A1G6A4Y4"/>
<dbReference type="GO" id="GO:0003677">
    <property type="term" value="F:DNA binding"/>
    <property type="evidence" value="ECO:0007669"/>
    <property type="project" value="UniProtKB-KW"/>
</dbReference>
<dbReference type="PANTHER" id="PTHR40661:SF3">
    <property type="entry name" value="FELS-1 PROPHAGE TRANSCRIPTIONAL REGULATOR"/>
    <property type="match status" value="1"/>
</dbReference>
<dbReference type="CDD" id="cd06529">
    <property type="entry name" value="S24_LexA-like"/>
    <property type="match status" value="1"/>
</dbReference>
<evidence type="ECO:0000259" key="5">
    <source>
        <dbReference type="Pfam" id="PF00717"/>
    </source>
</evidence>
<evidence type="ECO:0000313" key="8">
    <source>
        <dbReference type="Proteomes" id="UP000198771"/>
    </source>
</evidence>